<accession>A0A151AMZ8</accession>
<dbReference type="Proteomes" id="UP000075374">
    <property type="component" value="Unassembled WGS sequence"/>
</dbReference>
<evidence type="ECO:0000313" key="3">
    <source>
        <dbReference type="Proteomes" id="UP000075374"/>
    </source>
</evidence>
<gene>
    <name evidence="2" type="ORF">CLCOL_14320</name>
</gene>
<feature type="region of interest" description="Disordered" evidence="1">
    <location>
        <begin position="130"/>
        <end position="181"/>
    </location>
</feature>
<evidence type="ECO:0000256" key="1">
    <source>
        <dbReference type="SAM" id="MobiDB-lite"/>
    </source>
</evidence>
<dbReference type="Pfam" id="PF09579">
    <property type="entry name" value="Spore_YtfJ"/>
    <property type="match status" value="1"/>
</dbReference>
<proteinExistence type="predicted"/>
<name>A0A151AMZ8_9CLOT</name>
<comment type="caution">
    <text evidence="2">The sequence shown here is derived from an EMBL/GenBank/DDBJ whole genome shotgun (WGS) entry which is preliminary data.</text>
</comment>
<dbReference type="EMBL" id="LTBB01000006">
    <property type="protein sequence ID" value="KYH28992.1"/>
    <property type="molecule type" value="Genomic_DNA"/>
</dbReference>
<dbReference type="RefSeq" id="WP_061858282.1">
    <property type="nucleotide sequence ID" value="NZ_LTBB01000006.1"/>
</dbReference>
<feature type="compositionally biased region" description="Low complexity" evidence="1">
    <location>
        <begin position="131"/>
        <end position="181"/>
    </location>
</feature>
<protein>
    <submittedName>
        <fullName evidence="2">Sporulation protein SpoYtfJ</fullName>
    </submittedName>
</protein>
<keyword evidence="3" id="KW-1185">Reference proteome</keyword>
<evidence type="ECO:0000313" key="2">
    <source>
        <dbReference type="EMBL" id="KYH28992.1"/>
    </source>
</evidence>
<dbReference type="PATRIC" id="fig|1121305.3.peg.1437"/>
<organism evidence="2 3">
    <name type="scientific">Clostridium colicanis DSM 13634</name>
    <dbReference type="NCBI Taxonomy" id="1121305"/>
    <lineage>
        <taxon>Bacteria</taxon>
        <taxon>Bacillati</taxon>
        <taxon>Bacillota</taxon>
        <taxon>Clostridia</taxon>
        <taxon>Eubacteriales</taxon>
        <taxon>Clostridiaceae</taxon>
        <taxon>Clostridium</taxon>
    </lineage>
</organism>
<dbReference type="STRING" id="1121305.CLCOL_14320"/>
<reference evidence="2 3" key="1">
    <citation type="submission" date="2016-02" db="EMBL/GenBank/DDBJ databases">
        <title>Genome sequence of Clostridium colicanis DSM 13634.</title>
        <authorList>
            <person name="Poehlein A."/>
            <person name="Daniel R."/>
        </authorList>
    </citation>
    <scope>NUCLEOTIDE SEQUENCE [LARGE SCALE GENOMIC DNA]</scope>
    <source>
        <strain evidence="2 3">DSM 13634</strain>
    </source>
</reference>
<dbReference type="InterPro" id="IPR014229">
    <property type="entry name" value="Spore_YtfJ"/>
</dbReference>
<sequence length="181" mass="19434">MDDITNFSQNIDTVFSDIENFAKTDAVLGSPVSVGDKTLIPVMSVTLGYGSTPGKNSQGANQMVPNGVGLGARVNTNAVVVIDKDTVSMLPTNEKSNLGQLMNNIPPSILNSIPQSVLNAGQNILQKAMPQANQANQQNSGQNTQQSSGMNMKSNNSSIQNMSQSQQNNQQNKYQNYQKKQ</sequence>
<dbReference type="AlphaFoldDB" id="A0A151AMZ8"/>